<feature type="repeat" description="TPR" evidence="3">
    <location>
        <begin position="74"/>
        <end position="107"/>
    </location>
</feature>
<dbReference type="EMBL" id="JAKKUT010000001">
    <property type="protein sequence ID" value="MDG2989354.1"/>
    <property type="molecule type" value="Genomic_DNA"/>
</dbReference>
<evidence type="ECO:0000256" key="3">
    <source>
        <dbReference type="PROSITE-ProRule" id="PRU00339"/>
    </source>
</evidence>
<dbReference type="Proteomes" id="UP001154265">
    <property type="component" value="Unassembled WGS sequence"/>
</dbReference>
<dbReference type="InterPro" id="IPR019734">
    <property type="entry name" value="TPR_rpt"/>
</dbReference>
<dbReference type="PROSITE" id="PS50293">
    <property type="entry name" value="TPR_REGION"/>
    <property type="match status" value="1"/>
</dbReference>
<dbReference type="RefSeq" id="WP_277865282.1">
    <property type="nucleotide sequence ID" value="NZ_JAKKUT010000001.1"/>
</dbReference>
<feature type="repeat" description="TPR" evidence="3">
    <location>
        <begin position="108"/>
        <end position="141"/>
    </location>
</feature>
<comment type="caution">
    <text evidence="4">The sequence shown here is derived from an EMBL/GenBank/DDBJ whole genome shotgun (WGS) entry which is preliminary data.</text>
</comment>
<keyword evidence="1" id="KW-0677">Repeat</keyword>
<evidence type="ECO:0000313" key="4">
    <source>
        <dbReference type="EMBL" id="MDG2989354.1"/>
    </source>
</evidence>
<reference evidence="4" key="2">
    <citation type="submission" date="2022-01" db="EMBL/GenBank/DDBJ databases">
        <authorList>
            <person name="Zivanovic Y."/>
            <person name="Moreira D."/>
            <person name="Lopez-Garcia P."/>
        </authorList>
    </citation>
    <scope>NUCLEOTIDE SEQUENCE</scope>
    <source>
        <strain evidence="4">G9</strain>
    </source>
</reference>
<name>A0ABT6ETV9_9SYNE</name>
<dbReference type="InterPro" id="IPR011990">
    <property type="entry name" value="TPR-like_helical_dom_sf"/>
</dbReference>
<dbReference type="PROSITE" id="PS50005">
    <property type="entry name" value="TPR"/>
    <property type="match status" value="2"/>
</dbReference>
<evidence type="ECO:0000313" key="5">
    <source>
        <dbReference type="Proteomes" id="UP001154265"/>
    </source>
</evidence>
<dbReference type="PANTHER" id="PTHR44858">
    <property type="entry name" value="TETRATRICOPEPTIDE REPEAT PROTEIN 6"/>
    <property type="match status" value="1"/>
</dbReference>
<protein>
    <submittedName>
        <fullName evidence="4">Tetratricopeptide repeat protein</fullName>
    </submittedName>
</protein>
<dbReference type="PANTHER" id="PTHR44858:SF1">
    <property type="entry name" value="UDP-N-ACETYLGLUCOSAMINE--PEPTIDE N-ACETYLGLUCOSAMINYLTRANSFERASE SPINDLY-RELATED"/>
    <property type="match status" value="1"/>
</dbReference>
<reference evidence="4" key="1">
    <citation type="journal article" date="2022" name="Genome Biol. Evol.">
        <title>A New Gene Family Diagnostic for Intracellular Biomineralization of Amorphous Ca Carbonates by Cyanobacteria.</title>
        <authorList>
            <person name="Benzerara K."/>
            <person name="Duprat E."/>
            <person name="Bitard-Feildel T."/>
            <person name="Caumes G."/>
            <person name="Cassier-Chauvat C."/>
            <person name="Chauvat F."/>
            <person name="Dezi M."/>
            <person name="Diop S.I."/>
            <person name="Gaschignard G."/>
            <person name="Gorgen S."/>
            <person name="Gugger M."/>
            <person name="Lopez-Garcia P."/>
            <person name="Millet M."/>
            <person name="Skouri-Panet F."/>
            <person name="Moreira D."/>
            <person name="Callebaut I."/>
        </authorList>
    </citation>
    <scope>NUCLEOTIDE SEQUENCE</scope>
    <source>
        <strain evidence="4">G9</strain>
    </source>
</reference>
<dbReference type="InterPro" id="IPR050498">
    <property type="entry name" value="Ycf3"/>
</dbReference>
<evidence type="ECO:0000256" key="2">
    <source>
        <dbReference type="ARBA" id="ARBA00022803"/>
    </source>
</evidence>
<keyword evidence="5" id="KW-1185">Reference proteome</keyword>
<sequence length="155" mass="17764">MDQSRIDSLLEALRDGDPQIRERATQELWHHWFCQKGTMGLQALKRSQELLSIGDVDLAEDLLCRLIEQFPDFAEALNRRAVLYYTQGKLEQAIADCERVLELVPYHFGALHGLGLCYQAQGDYGQAIQLFRRALDIQPHALINQRLILECTAQL</sequence>
<dbReference type="SMART" id="SM00028">
    <property type="entry name" value="TPR"/>
    <property type="match status" value="2"/>
</dbReference>
<keyword evidence="2 3" id="KW-0802">TPR repeat</keyword>
<evidence type="ECO:0000256" key="1">
    <source>
        <dbReference type="ARBA" id="ARBA00022737"/>
    </source>
</evidence>
<organism evidence="4 5">
    <name type="scientific">Candidatus Synechococcus calcipolaris G9</name>
    <dbReference type="NCBI Taxonomy" id="1497997"/>
    <lineage>
        <taxon>Bacteria</taxon>
        <taxon>Bacillati</taxon>
        <taxon>Cyanobacteriota</taxon>
        <taxon>Cyanophyceae</taxon>
        <taxon>Synechococcales</taxon>
        <taxon>Synechococcaceae</taxon>
        <taxon>Synechococcus</taxon>
    </lineage>
</organism>
<dbReference type="SUPFAM" id="SSF48452">
    <property type="entry name" value="TPR-like"/>
    <property type="match status" value="1"/>
</dbReference>
<proteinExistence type="predicted"/>
<dbReference type="Gene3D" id="1.25.40.10">
    <property type="entry name" value="Tetratricopeptide repeat domain"/>
    <property type="match status" value="1"/>
</dbReference>
<gene>
    <name evidence="4" type="ORF">L3556_00185</name>
</gene>
<accession>A0ABT6ETV9</accession>
<dbReference type="Pfam" id="PF13424">
    <property type="entry name" value="TPR_12"/>
    <property type="match status" value="1"/>
</dbReference>